<dbReference type="PANTHER" id="PTHR46807:SF8">
    <property type="entry name" value="TRANSCRIPTION FACTOR PIF1-LIKE ISOFORM X2"/>
    <property type="match status" value="1"/>
</dbReference>
<feature type="compositionally biased region" description="Basic and acidic residues" evidence="5">
    <location>
        <begin position="273"/>
        <end position="304"/>
    </location>
</feature>
<keyword evidence="2" id="KW-0805">Transcription regulation</keyword>
<dbReference type="GO" id="GO:0003700">
    <property type="term" value="F:DNA-binding transcription factor activity"/>
    <property type="evidence" value="ECO:0007669"/>
    <property type="project" value="InterPro"/>
</dbReference>
<feature type="region of interest" description="Disordered" evidence="5">
    <location>
        <begin position="115"/>
        <end position="156"/>
    </location>
</feature>
<dbReference type="CDD" id="cd11445">
    <property type="entry name" value="bHLH_AtPIF_like"/>
    <property type="match status" value="1"/>
</dbReference>
<feature type="compositionally biased region" description="Pro residues" evidence="5">
    <location>
        <begin position="115"/>
        <end position="128"/>
    </location>
</feature>
<keyword evidence="4" id="KW-0539">Nucleus</keyword>
<dbReference type="FunFam" id="4.10.280.10:FF:000004">
    <property type="entry name" value="Basic helix-loop-helix transcription factor"/>
    <property type="match status" value="1"/>
</dbReference>
<name>A0A9E8Z3B1_NOTNI</name>
<evidence type="ECO:0000256" key="4">
    <source>
        <dbReference type="ARBA" id="ARBA00023242"/>
    </source>
</evidence>
<evidence type="ECO:0000256" key="3">
    <source>
        <dbReference type="ARBA" id="ARBA00023163"/>
    </source>
</evidence>
<evidence type="ECO:0000256" key="2">
    <source>
        <dbReference type="ARBA" id="ARBA00023015"/>
    </source>
</evidence>
<feature type="compositionally biased region" description="Polar residues" evidence="5">
    <location>
        <begin position="457"/>
        <end position="480"/>
    </location>
</feature>
<dbReference type="InterPro" id="IPR036638">
    <property type="entry name" value="HLH_DNA-bd_sf"/>
</dbReference>
<accession>A0A9E8Z3B1</accession>
<keyword evidence="3" id="KW-0804">Transcription</keyword>
<evidence type="ECO:0000313" key="7">
    <source>
        <dbReference type="EMBL" id="WAK86093.1"/>
    </source>
</evidence>
<protein>
    <submittedName>
        <fullName evidence="7">Transcription factor bHLH47</fullName>
    </submittedName>
</protein>
<feature type="region of interest" description="Disordered" evidence="5">
    <location>
        <begin position="206"/>
        <end position="329"/>
    </location>
</feature>
<feature type="compositionally biased region" description="Polar residues" evidence="5">
    <location>
        <begin position="237"/>
        <end position="251"/>
    </location>
</feature>
<reference evidence="7" key="1">
    <citation type="submission" date="2022-08" db="EMBL/GenBank/DDBJ databases">
        <title>Phylogenomics of transcriptionally active AP2/ERF and bHLH transcription factors and their promoter regions regulating camptothecin biosynthesis in Nothapodytes nimmoniana.</title>
        <authorList>
            <person name="Godbole R.C."/>
            <person name="Pable A.A."/>
            <person name="Singh S."/>
            <person name="Barvkar V.T."/>
        </authorList>
    </citation>
    <scope>NUCLEOTIDE SEQUENCE</scope>
</reference>
<organism evidence="7">
    <name type="scientific">Nothapodytes nimmoniana</name>
    <name type="common">Nothapodytes foetida</name>
    <dbReference type="NCBI Taxonomy" id="159386"/>
    <lineage>
        <taxon>Eukaryota</taxon>
        <taxon>Viridiplantae</taxon>
        <taxon>Streptophyta</taxon>
        <taxon>Embryophyta</taxon>
        <taxon>Tracheophyta</taxon>
        <taxon>Spermatophyta</taxon>
        <taxon>Magnoliopsida</taxon>
        <taxon>eudicotyledons</taxon>
        <taxon>Gunneridae</taxon>
        <taxon>Pentapetalae</taxon>
        <taxon>asterids</taxon>
        <taxon>lamiids</taxon>
        <taxon>Icacinales</taxon>
        <taxon>Icacinaceae</taxon>
        <taxon>Nothapodytes</taxon>
    </lineage>
</organism>
<feature type="compositionally biased region" description="Polar residues" evidence="5">
    <location>
        <begin position="497"/>
        <end position="515"/>
    </location>
</feature>
<dbReference type="PROSITE" id="PS50888">
    <property type="entry name" value="BHLH"/>
    <property type="match status" value="1"/>
</dbReference>
<dbReference type="SUPFAM" id="SSF47459">
    <property type="entry name" value="HLH, helix-loop-helix DNA-binding domain"/>
    <property type="match status" value="1"/>
</dbReference>
<sequence length="530" mass="57653">MKTIQVPTISAGFSKPHNKSSMPVEDDIMELLWQDGQVVFHSQNQRSLKKSNNIGYSGEAVTSVEAQSEIGSQEETTPHFFMQEDEMASWLHSPLDDASFGPDLYANLLHPIPPLPSAPHSSRPPPSSSPFETAALRAPTPSPSRRNDMEIGQERHPNFPQFSRLKSRFESGPSSFNRSAQELTIVDSNETPMVGPTYRFSNVATSSTRLPGRRNTESGGTTAVAGTSSSSPIGRQLATTCERTVTSSSPGVSGASFGANIEATQKQKISPAADDRKRKAKEADDAEYHAHSEDVDFESADAKKQGRGSSSTKRSRAAEVHNLSERRRRDKINEKMRALQELIPRCNKSDKASMLDEAIEYLKSLQLQVQMMSMGCGMVPMIFPGFQQYMPAMGMCMGINRPMVPFPSVLAGSALPTPSTAAHLAGSALPTPSTAAHLGKRFPIPAFHMPLYDPSRTQAASQTDAMVNSLAPQNSSQPQMPNFADPYQQYLGLHQMQVPSPQNQVSLQPSTSKPSISREVGNPDNHQTGS</sequence>
<dbReference type="InterPro" id="IPR047265">
    <property type="entry name" value="PIF1-like_bHLH"/>
</dbReference>
<dbReference type="Pfam" id="PF00010">
    <property type="entry name" value="HLH"/>
    <property type="match status" value="1"/>
</dbReference>
<dbReference type="InterPro" id="IPR011598">
    <property type="entry name" value="bHLH_dom"/>
</dbReference>
<dbReference type="GO" id="GO:0005634">
    <property type="term" value="C:nucleus"/>
    <property type="evidence" value="ECO:0007669"/>
    <property type="project" value="UniProtKB-SubCell"/>
</dbReference>
<evidence type="ECO:0000259" key="6">
    <source>
        <dbReference type="PROSITE" id="PS50888"/>
    </source>
</evidence>
<dbReference type="InterPro" id="IPR044273">
    <property type="entry name" value="PIF3-like"/>
</dbReference>
<dbReference type="Gene3D" id="4.10.280.10">
    <property type="entry name" value="Helix-loop-helix DNA-binding domain"/>
    <property type="match status" value="1"/>
</dbReference>
<proteinExistence type="evidence at transcript level"/>
<feature type="compositionally biased region" description="Low complexity" evidence="5">
    <location>
        <begin position="218"/>
        <end position="231"/>
    </location>
</feature>
<dbReference type="PANTHER" id="PTHR46807">
    <property type="entry name" value="TRANSCRIPTION FACTOR PIF3"/>
    <property type="match status" value="1"/>
</dbReference>
<feature type="region of interest" description="Disordered" evidence="5">
    <location>
        <begin position="457"/>
        <end position="530"/>
    </location>
</feature>
<dbReference type="AlphaFoldDB" id="A0A9E8Z3B1"/>
<dbReference type="EMBL" id="OP311565">
    <property type="protein sequence ID" value="WAK86093.1"/>
    <property type="molecule type" value="mRNA"/>
</dbReference>
<dbReference type="SMART" id="SM00353">
    <property type="entry name" value="HLH"/>
    <property type="match status" value="1"/>
</dbReference>
<evidence type="ECO:0000256" key="1">
    <source>
        <dbReference type="ARBA" id="ARBA00004123"/>
    </source>
</evidence>
<feature type="domain" description="BHLH" evidence="6">
    <location>
        <begin position="316"/>
        <end position="365"/>
    </location>
</feature>
<dbReference type="GO" id="GO:0046983">
    <property type="term" value="F:protein dimerization activity"/>
    <property type="evidence" value="ECO:0007669"/>
    <property type="project" value="InterPro"/>
</dbReference>
<comment type="subcellular location">
    <subcellularLocation>
        <location evidence="1">Nucleus</location>
    </subcellularLocation>
</comment>
<feature type="region of interest" description="Disordered" evidence="5">
    <location>
        <begin position="1"/>
        <end position="21"/>
    </location>
</feature>
<feature type="compositionally biased region" description="Basic and acidic residues" evidence="5">
    <location>
        <begin position="316"/>
        <end position="329"/>
    </location>
</feature>
<feature type="compositionally biased region" description="Basic and acidic residues" evidence="5">
    <location>
        <begin position="145"/>
        <end position="156"/>
    </location>
</feature>
<dbReference type="GO" id="GO:0010017">
    <property type="term" value="P:red or far-red light signaling pathway"/>
    <property type="evidence" value="ECO:0007669"/>
    <property type="project" value="UniProtKB-ARBA"/>
</dbReference>
<evidence type="ECO:0000256" key="5">
    <source>
        <dbReference type="SAM" id="MobiDB-lite"/>
    </source>
</evidence>